<keyword evidence="10" id="KW-0399">Innate immunity</keyword>
<dbReference type="InterPro" id="IPR020864">
    <property type="entry name" value="MACPF"/>
</dbReference>
<organism evidence="14 15">
    <name type="scientific">Triplophysa tibetana</name>
    <dbReference type="NCBI Taxonomy" id="1572043"/>
    <lineage>
        <taxon>Eukaryota</taxon>
        <taxon>Metazoa</taxon>
        <taxon>Chordata</taxon>
        <taxon>Craniata</taxon>
        <taxon>Vertebrata</taxon>
        <taxon>Euteleostomi</taxon>
        <taxon>Actinopterygii</taxon>
        <taxon>Neopterygii</taxon>
        <taxon>Teleostei</taxon>
        <taxon>Ostariophysi</taxon>
        <taxon>Cypriniformes</taxon>
        <taxon>Nemacheilidae</taxon>
        <taxon>Triplophysa</taxon>
    </lineage>
</organism>
<dbReference type="GO" id="GO:0005579">
    <property type="term" value="C:membrane attack complex"/>
    <property type="evidence" value="ECO:0007669"/>
    <property type="project" value="InterPro"/>
</dbReference>
<evidence type="ECO:0000256" key="3">
    <source>
        <dbReference type="ARBA" id="ARBA00009214"/>
    </source>
</evidence>
<comment type="similarity">
    <text evidence="3">Belongs to the complement C6/C7/C8/C9 family.</text>
</comment>
<dbReference type="GO" id="GO:0006957">
    <property type="term" value="P:complement activation, alternative pathway"/>
    <property type="evidence" value="ECO:0007669"/>
    <property type="project" value="UniProtKB-KW"/>
</dbReference>
<dbReference type="PRINTS" id="PR00764">
    <property type="entry name" value="COMPLEMENTC9"/>
</dbReference>
<sequence>MIKQISEYTDTRRKVFMRVKGKVQLSTYRMKQRGLEVDQCFLDAVDALPLEYEKGAYFAFLEDYGTHYTKNGRSGGEYELVYILNYDEVKHREGVETQLKNCFEVNIKATLGTSNVGGELGVKPKYCNDLKSNDHDDKSKKGIVEKVLISVKGGSATTALAMKTQLTKDNILDIARYTDWAGTLSILPALIYSDPEPIYNSIPLDFLDGQSKRDNLRKALDDYVAEYSLCKCQPCQNGGTVMQIDGECKCLCPLGTEGVACQMIDRELGKGKEFQQQGNWVCWSAWTGCSEGRRRRTRTCNTQGVTNAICKGDTASEDYC</sequence>
<accession>A0A5A9P8Z4</accession>
<dbReference type="InterPro" id="IPR001862">
    <property type="entry name" value="MAC_perforin"/>
</dbReference>
<dbReference type="AlphaFoldDB" id="A0A5A9P8Z4"/>
<dbReference type="Pfam" id="PF01823">
    <property type="entry name" value="MACPF"/>
    <property type="match status" value="1"/>
</dbReference>
<dbReference type="GO" id="GO:0031640">
    <property type="term" value="P:killing of cells of another organism"/>
    <property type="evidence" value="ECO:0007669"/>
    <property type="project" value="UniProtKB-KW"/>
</dbReference>
<evidence type="ECO:0000313" key="15">
    <source>
        <dbReference type="Proteomes" id="UP000324632"/>
    </source>
</evidence>
<feature type="domain" description="MACPF" evidence="13">
    <location>
        <begin position="1"/>
        <end position="231"/>
    </location>
</feature>
<reference evidence="14 15" key="1">
    <citation type="journal article" date="2019" name="Mol. Ecol. Resour.">
        <title>Chromosome-level genome assembly of Triplophysa tibetana, a fish adapted to the harsh high-altitude environment of the Tibetan Plateau.</title>
        <authorList>
            <person name="Yang X."/>
            <person name="Liu H."/>
            <person name="Ma Z."/>
            <person name="Zou Y."/>
            <person name="Zou M."/>
            <person name="Mao Y."/>
            <person name="Li X."/>
            <person name="Wang H."/>
            <person name="Chen T."/>
            <person name="Wang W."/>
            <person name="Yang R."/>
        </authorList>
    </citation>
    <scope>NUCLEOTIDE SEQUENCE [LARGE SCALE GENOMIC DNA]</scope>
    <source>
        <strain evidence="14">TTIB1903HZAU</strain>
        <tissue evidence="14">Muscle</tissue>
    </source>
</reference>
<evidence type="ECO:0000313" key="14">
    <source>
        <dbReference type="EMBL" id="KAA0717127.1"/>
    </source>
</evidence>
<evidence type="ECO:0000259" key="13">
    <source>
        <dbReference type="PROSITE" id="PS51412"/>
    </source>
</evidence>
<keyword evidence="9" id="KW-1015">Disulfide bond</keyword>
<gene>
    <name evidence="14" type="ORF">E1301_Tti014410</name>
</gene>
<name>A0A5A9P8Z4_9TELE</name>
<evidence type="ECO:0000256" key="8">
    <source>
        <dbReference type="ARBA" id="ARBA00023136"/>
    </source>
</evidence>
<keyword evidence="5" id="KW-0964">Secreted</keyword>
<keyword evidence="7" id="KW-0204">Cytolysis</keyword>
<evidence type="ECO:0000256" key="10">
    <source>
        <dbReference type="ARBA" id="ARBA00023162"/>
    </source>
</evidence>
<comment type="caution">
    <text evidence="14">The sequence shown here is derived from an EMBL/GenBank/DDBJ whole genome shotgun (WGS) entry which is preliminary data.</text>
</comment>
<evidence type="ECO:0000256" key="11">
    <source>
        <dbReference type="ARBA" id="ARBA00093294"/>
    </source>
</evidence>
<dbReference type="EMBL" id="SOYY01000009">
    <property type="protein sequence ID" value="KAA0717127.1"/>
    <property type="molecule type" value="Genomic_DNA"/>
</dbReference>
<dbReference type="Gene3D" id="2.10.25.10">
    <property type="entry name" value="Laminin"/>
    <property type="match status" value="1"/>
</dbReference>
<keyword evidence="15" id="KW-1185">Reference proteome</keyword>
<dbReference type="SUPFAM" id="SSF57196">
    <property type="entry name" value="EGF/Laminin"/>
    <property type="match status" value="1"/>
</dbReference>
<evidence type="ECO:0000256" key="2">
    <source>
        <dbReference type="ARBA" id="ARBA00004613"/>
    </source>
</evidence>
<dbReference type="InterPro" id="IPR000884">
    <property type="entry name" value="TSP1_rpt"/>
</dbReference>
<evidence type="ECO:0000256" key="7">
    <source>
        <dbReference type="ARBA" id="ARBA00022852"/>
    </source>
</evidence>
<dbReference type="GO" id="GO:0005576">
    <property type="term" value="C:extracellular region"/>
    <property type="evidence" value="ECO:0007669"/>
    <property type="project" value="UniProtKB-SubCell"/>
</dbReference>
<dbReference type="SMART" id="SM00457">
    <property type="entry name" value="MACPF"/>
    <property type="match status" value="1"/>
</dbReference>
<evidence type="ECO:0000256" key="4">
    <source>
        <dbReference type="ARBA" id="ARBA00018261"/>
    </source>
</evidence>
<dbReference type="PROSITE" id="PS00279">
    <property type="entry name" value="MACPF_1"/>
    <property type="match status" value="1"/>
</dbReference>
<evidence type="ECO:0000256" key="12">
    <source>
        <dbReference type="ARBA" id="ARBA00093512"/>
    </source>
</evidence>
<dbReference type="PANTHER" id="PTHR45742">
    <property type="entry name" value="COMPLEMENT COMPONENT C6"/>
    <property type="match status" value="1"/>
</dbReference>
<keyword evidence="6" id="KW-0812">Transmembrane</keyword>
<dbReference type="Proteomes" id="UP000324632">
    <property type="component" value="Chromosome 9"/>
</dbReference>
<keyword evidence="10" id="KW-0179">Complement alternate pathway</keyword>
<dbReference type="PANTHER" id="PTHR45742:SF3">
    <property type="entry name" value="COMPLEMENT COMPONENT C9"/>
    <property type="match status" value="1"/>
</dbReference>
<comment type="subcellular location">
    <subcellularLocation>
        <location evidence="1">Membrane</location>
    </subcellularLocation>
    <subcellularLocation>
        <location evidence="2">Secreted</location>
    </subcellularLocation>
</comment>
<evidence type="ECO:0000256" key="5">
    <source>
        <dbReference type="ARBA" id="ARBA00022525"/>
    </source>
</evidence>
<evidence type="ECO:0000256" key="6">
    <source>
        <dbReference type="ARBA" id="ARBA00022692"/>
    </source>
</evidence>
<keyword evidence="10" id="KW-0391">Immunity</keyword>
<evidence type="ECO:0000256" key="1">
    <source>
        <dbReference type="ARBA" id="ARBA00004370"/>
    </source>
</evidence>
<comment type="function">
    <text evidence="11">Pore-forming component of the membrane attack complex (MAC), a multiprotein complex activated by the complement cascade, which inserts into a target cell membrane and forms a pore, leading to target cell membrane rupture and cell lysis. The MAC is initiated by proteolytic cleavage of C5 into complement C5b in response to the classical, alternative, lectin and GZMK complement pathways. The complement pathways consist in a cascade of proteins that leads to phagocytosis and breakdown of pathogens and signaling that strengthens the adaptive immune system. Constitutes the pore-forming subunit of the MAC complex: during MAC assembly, C9 associates with the C5b8 intermediate complex, and polymerizes to complete the pore.</text>
</comment>
<dbReference type="PROSITE" id="PS50092">
    <property type="entry name" value="TSP1"/>
    <property type="match status" value="1"/>
</dbReference>
<dbReference type="PROSITE" id="PS51412">
    <property type="entry name" value="MACPF_2"/>
    <property type="match status" value="1"/>
</dbReference>
<protein>
    <recommendedName>
        <fullName evidence="4">Complement component C9</fullName>
    </recommendedName>
</protein>
<comment type="subunit">
    <text evidence="12">Homooligomer; about 20 C9 chains oligomerize to give rise to a huge beta-barrel that forms a 100 Angstrom diameter pore in target membranes. Component of the membrane attack complex (MAC), composed of complement C5b, C6, C7, C8A, C8B, C8G and multiple copies of the pore-forming subunit C9.</text>
</comment>
<keyword evidence="8" id="KW-0472">Membrane</keyword>
<proteinExistence type="inferred from homology"/>
<dbReference type="InterPro" id="IPR020863">
    <property type="entry name" value="MACPF_CS"/>
</dbReference>
<evidence type="ECO:0000256" key="9">
    <source>
        <dbReference type="ARBA" id="ARBA00023157"/>
    </source>
</evidence>